<comment type="similarity">
    <text evidence="1">Belongs to the DNA repair enzymes AP/ExoA family.</text>
</comment>
<proteinExistence type="inferred from homology"/>
<feature type="active site" evidence="5">
    <location>
        <position position="112"/>
    </location>
</feature>
<evidence type="ECO:0000259" key="8">
    <source>
        <dbReference type="Pfam" id="PF03372"/>
    </source>
</evidence>
<dbReference type="NCBIfam" id="TIGR00195">
    <property type="entry name" value="exoDNase_III"/>
    <property type="match status" value="1"/>
</dbReference>
<organism evidence="9 10">
    <name type="scientific">Mesosutterella multiformis</name>
    <dbReference type="NCBI Taxonomy" id="2259133"/>
    <lineage>
        <taxon>Bacteria</taxon>
        <taxon>Pseudomonadati</taxon>
        <taxon>Pseudomonadota</taxon>
        <taxon>Betaproteobacteria</taxon>
        <taxon>Burkholderiales</taxon>
        <taxon>Sutterellaceae</taxon>
        <taxon>Mesosutterella</taxon>
    </lineage>
</organism>
<dbReference type="Proteomes" id="UP000266091">
    <property type="component" value="Unassembled WGS sequence"/>
</dbReference>
<keyword evidence="3" id="KW-0378">Hydrolase</keyword>
<evidence type="ECO:0000256" key="3">
    <source>
        <dbReference type="ARBA" id="ARBA00022801"/>
    </source>
</evidence>
<feature type="binding site" evidence="6">
    <location>
        <position position="153"/>
    </location>
    <ligand>
        <name>Mg(2+)</name>
        <dbReference type="ChEBI" id="CHEBI:18420"/>
        <label>1</label>
    </ligand>
</feature>
<feature type="site" description="Interaction with DNA substrate" evidence="7">
    <location>
        <position position="254"/>
    </location>
</feature>
<keyword evidence="10" id="KW-1185">Reference proteome</keyword>
<gene>
    <name evidence="9" type="ORF">MESMUL_09350</name>
</gene>
<dbReference type="CDD" id="cd09086">
    <property type="entry name" value="ExoIII-like_AP-endo"/>
    <property type="match status" value="1"/>
</dbReference>
<dbReference type="GO" id="GO:0046872">
    <property type="term" value="F:metal ion binding"/>
    <property type="evidence" value="ECO:0007669"/>
    <property type="project" value="UniProtKB-KW"/>
</dbReference>
<evidence type="ECO:0000256" key="1">
    <source>
        <dbReference type="ARBA" id="ARBA00007092"/>
    </source>
</evidence>
<dbReference type="RefSeq" id="WP_116269933.1">
    <property type="nucleotide sequence ID" value="NZ_BGZJ01000001.1"/>
</dbReference>
<accession>A0A401LJC9</accession>
<protein>
    <submittedName>
        <fullName evidence="9">Exodeoxyribonuclease III</fullName>
    </submittedName>
</protein>
<comment type="cofactor">
    <cofactor evidence="6">
        <name>Mg(2+)</name>
        <dbReference type="ChEBI" id="CHEBI:18420"/>
    </cofactor>
    <cofactor evidence="6">
        <name>Mn(2+)</name>
        <dbReference type="ChEBI" id="CHEBI:29035"/>
    </cofactor>
    <text evidence="6">Probably binds two magnesium or manganese ions per subunit.</text>
</comment>
<evidence type="ECO:0000313" key="9">
    <source>
        <dbReference type="EMBL" id="GBO93581.1"/>
    </source>
</evidence>
<dbReference type="AlphaFoldDB" id="A0A388SDQ7"/>
<dbReference type="Pfam" id="PF03372">
    <property type="entry name" value="Exo_endo_phos"/>
    <property type="match status" value="1"/>
</dbReference>
<keyword evidence="2 6" id="KW-0479">Metal-binding</keyword>
<feature type="binding site" evidence="6">
    <location>
        <position position="34"/>
    </location>
    <ligand>
        <name>Mg(2+)</name>
        <dbReference type="ChEBI" id="CHEBI:18420"/>
        <label>1</label>
    </ligand>
</feature>
<accession>A0A388SDQ7</accession>
<evidence type="ECO:0000256" key="6">
    <source>
        <dbReference type="PIRSR" id="PIRSR604808-2"/>
    </source>
</evidence>
<dbReference type="GO" id="GO:0006281">
    <property type="term" value="P:DNA repair"/>
    <property type="evidence" value="ECO:0007669"/>
    <property type="project" value="InterPro"/>
</dbReference>
<dbReference type="OrthoDB" id="9803914at2"/>
<dbReference type="InterPro" id="IPR005135">
    <property type="entry name" value="Endo/exonuclease/phosphatase"/>
</dbReference>
<feature type="binding site" evidence="6">
    <location>
        <position position="254"/>
    </location>
    <ligand>
        <name>Mg(2+)</name>
        <dbReference type="ChEBI" id="CHEBI:18420"/>
        <label>1</label>
    </ligand>
</feature>
<evidence type="ECO:0000256" key="5">
    <source>
        <dbReference type="PIRSR" id="PIRSR604808-1"/>
    </source>
</evidence>
<reference evidence="9 10" key="1">
    <citation type="journal article" date="2018" name="Int. J. Syst. Evol. Microbiol.">
        <title>Mesosutterella multiformis gen. nov., sp. nov., a member of the family Sutterellaceae and Sutterella megalosphaeroides sp. nov., isolated from human faeces.</title>
        <authorList>
            <person name="Sakamoto M."/>
            <person name="Ikeyama N."/>
            <person name="Kunihiro T."/>
            <person name="Iino T."/>
            <person name="Yuki M."/>
            <person name="Ohkuma M."/>
        </authorList>
    </citation>
    <scope>NUCLEOTIDE SEQUENCE [LARGE SCALE GENOMIC DNA]</scope>
    <source>
        <strain evidence="9 10">4NBBH2</strain>
    </source>
</reference>
<feature type="binding site" evidence="6">
    <location>
        <position position="7"/>
    </location>
    <ligand>
        <name>Mg(2+)</name>
        <dbReference type="ChEBI" id="CHEBI:18420"/>
        <label>1</label>
    </ligand>
</feature>
<feature type="domain" description="Endonuclease/exonuclease/phosphatase" evidence="8">
    <location>
        <begin position="4"/>
        <end position="254"/>
    </location>
</feature>
<dbReference type="NCBIfam" id="TIGR00633">
    <property type="entry name" value="xth"/>
    <property type="match status" value="1"/>
</dbReference>
<evidence type="ECO:0000256" key="7">
    <source>
        <dbReference type="PIRSR" id="PIRSR604808-3"/>
    </source>
</evidence>
<dbReference type="InterPro" id="IPR037493">
    <property type="entry name" value="ExoIII-like"/>
</dbReference>
<feature type="site" description="Important for catalytic activity" evidence="7">
    <location>
        <position position="224"/>
    </location>
</feature>
<comment type="caution">
    <text evidence="9">The sequence shown here is derived from an EMBL/GenBank/DDBJ whole genome shotgun (WGS) entry which is preliminary data.</text>
</comment>
<feature type="active site" description="Proton acceptor" evidence="5">
    <location>
        <position position="254"/>
    </location>
</feature>
<sequence>MKIATWNVNSLRVRLPHVLQFLQDEQCDVIGLQETKVDDDKFPEDEIRKLGYSCLFSGHKAYNGVAILTRDESVAVSDASFGIPGYPDPQKRLAAATITAQSGASFRFVCGYFPNGQAPGAAKYLYKLEWFCALRSAIEARLRTDPNLILVGDMNVAPTDEDIWDPEGWKGHILVSDAERDAFNSLIALGLTDAFRKAPVTEGDWSWWDYRNNALLRDQGARIDHTLVSDPLVGKIESVKIRRAYRELPQPSDHAPVVLELSL</sequence>
<dbReference type="EMBL" id="BGZJ01000001">
    <property type="protein sequence ID" value="GBO93581.1"/>
    <property type="molecule type" value="Genomic_DNA"/>
</dbReference>
<dbReference type="GO" id="GO:0008311">
    <property type="term" value="F:double-stranded DNA 3'-5' DNA exonuclease activity"/>
    <property type="evidence" value="ECO:0007669"/>
    <property type="project" value="InterPro"/>
</dbReference>
<evidence type="ECO:0000313" key="10">
    <source>
        <dbReference type="Proteomes" id="UP000266091"/>
    </source>
</evidence>
<keyword evidence="4 6" id="KW-0460">Magnesium</keyword>
<dbReference type="PANTHER" id="PTHR43250">
    <property type="entry name" value="EXODEOXYRIBONUCLEASE III"/>
    <property type="match status" value="1"/>
</dbReference>
<feature type="active site" description="Proton donor/acceptor" evidence="5">
    <location>
        <position position="153"/>
    </location>
</feature>
<evidence type="ECO:0000256" key="4">
    <source>
        <dbReference type="ARBA" id="ARBA00022842"/>
    </source>
</evidence>
<dbReference type="InterPro" id="IPR036691">
    <property type="entry name" value="Endo/exonu/phosph_ase_sf"/>
</dbReference>
<dbReference type="InterPro" id="IPR004808">
    <property type="entry name" value="AP_endonuc_1"/>
</dbReference>
<name>A0A388SDQ7_9BURK</name>
<keyword evidence="6" id="KW-0464">Manganese</keyword>
<dbReference type="PROSITE" id="PS51435">
    <property type="entry name" value="AP_NUCLEASE_F1_4"/>
    <property type="match status" value="1"/>
</dbReference>
<feature type="site" description="Transition state stabilizer" evidence="7">
    <location>
        <position position="155"/>
    </location>
</feature>
<dbReference type="PANTHER" id="PTHR43250:SF2">
    <property type="entry name" value="EXODEOXYRIBONUCLEASE III"/>
    <property type="match status" value="1"/>
</dbReference>
<feature type="binding site" evidence="6">
    <location>
        <position position="253"/>
    </location>
    <ligand>
        <name>Mg(2+)</name>
        <dbReference type="ChEBI" id="CHEBI:18420"/>
        <label>1</label>
    </ligand>
</feature>
<evidence type="ECO:0000256" key="2">
    <source>
        <dbReference type="ARBA" id="ARBA00022723"/>
    </source>
</evidence>
<dbReference type="SUPFAM" id="SSF56219">
    <property type="entry name" value="DNase I-like"/>
    <property type="match status" value="1"/>
</dbReference>
<dbReference type="Gene3D" id="3.60.10.10">
    <property type="entry name" value="Endonuclease/exonuclease/phosphatase"/>
    <property type="match status" value="1"/>
</dbReference>
<feature type="binding site" evidence="6">
    <location>
        <position position="155"/>
    </location>
    <ligand>
        <name>Mg(2+)</name>
        <dbReference type="ChEBI" id="CHEBI:18420"/>
        <label>1</label>
    </ligand>
</feature>